<feature type="repeat" description="PPR" evidence="2">
    <location>
        <begin position="373"/>
        <end position="407"/>
    </location>
</feature>
<gene>
    <name evidence="4 5 6 7 8 9" type="primary">LOC107423760</name>
</gene>
<evidence type="ECO:0000313" key="3">
    <source>
        <dbReference type="Proteomes" id="UP001652623"/>
    </source>
</evidence>
<dbReference type="RefSeq" id="XP_060673632.1">
    <property type="nucleotide sequence ID" value="XM_060817649.1"/>
</dbReference>
<dbReference type="RefSeq" id="XP_024932519.2">
    <property type="nucleotide sequence ID" value="XM_025076751.3"/>
</dbReference>
<feature type="repeat" description="PPR" evidence="2">
    <location>
        <begin position="408"/>
        <end position="438"/>
    </location>
</feature>
<dbReference type="AlphaFoldDB" id="A0A6P6GEE5"/>
<dbReference type="GO" id="GO:0009451">
    <property type="term" value="P:RNA modification"/>
    <property type="evidence" value="ECO:0007669"/>
    <property type="project" value="InterPro"/>
</dbReference>
<evidence type="ECO:0000313" key="5">
    <source>
        <dbReference type="RefSeq" id="XP_024932518.2"/>
    </source>
</evidence>
<reference evidence="4 5" key="1">
    <citation type="submission" date="2025-05" db="UniProtKB">
        <authorList>
            <consortium name="RefSeq"/>
        </authorList>
    </citation>
    <scope>IDENTIFICATION</scope>
    <source>
        <tissue evidence="4 5">Seedling</tissue>
    </source>
</reference>
<dbReference type="RefSeq" id="XP_060673631.1">
    <property type="nucleotide sequence ID" value="XM_060817648.1"/>
</dbReference>
<dbReference type="RefSeq" id="XP_024932517.2">
    <property type="nucleotide sequence ID" value="XM_025076749.3"/>
</dbReference>
<proteinExistence type="predicted"/>
<name>A0A6P6GEE5_ZIZJJ</name>
<dbReference type="Pfam" id="PF20431">
    <property type="entry name" value="E_motif"/>
    <property type="match status" value="1"/>
</dbReference>
<dbReference type="InterPro" id="IPR046960">
    <property type="entry name" value="PPR_At4g14850-like_plant"/>
</dbReference>
<dbReference type="PANTHER" id="PTHR47926:SF386">
    <property type="entry name" value="PENTATRICOPEPTIDE REPEAT-CONTAINING PROTEIN"/>
    <property type="match status" value="1"/>
</dbReference>
<dbReference type="NCBIfam" id="TIGR00756">
    <property type="entry name" value="PPR"/>
    <property type="match status" value="5"/>
</dbReference>
<sequence>MKLQVSRSLLYLIETCRSLKQLNQIHAKSIIAGLPYNRFILEKITDSFLSFQSLYYAKCVLDQIQEPSIVSYNAMIKAYVQSETPSAVLSLYNTMRVRENLLGDKFTYPFVLKACAGEFAVEKGREVHGVVVRIGYDSNRFLCSSLLSFYGACGDLASARQVFDEFDVKDVVFWNAMIMVYARNEMVAEGCQIFRQMVGVDEVRPNEATVLVLISTCLASKNMKLGREIHGYVMKDVNFPVNVKIGAALVDLYAKCGYLDDARKVFKEMPAKNSVVWNSLICGNSQNGLLHEAIDLFREMRLSNVKPDRFTISCLLSTCAQMGAVNLGNWVRKFAENNGLWDVFIETSLVDMYAKCGYIGTARELFDQMDQKTVVTWNTILSGYAVNGQAESAVELFDHMRKLGVRPDSVTFLSILHACAHAGFVEEGRKYFDLMRKHYKLTPKVEHYGCMVDVLGRAGLLKEARELIERMDVEPTVIMWGALLNACSIHGDSEVAEWAAQHTSKLEALDGGSYVLLSNLYAAGQKFDGVKEVREAMIKKGMYKPPGCSMIEIGDTVHEFVVADKVHPRSEEICRVLEDLSWKLKMAGCMALPVLDEEHLEISCGIIISC</sequence>
<dbReference type="Proteomes" id="UP001652623">
    <property type="component" value="Chromosome 5"/>
</dbReference>
<dbReference type="Gene3D" id="1.25.40.10">
    <property type="entry name" value="Tetratricopeptide repeat domain"/>
    <property type="match status" value="3"/>
</dbReference>
<dbReference type="InterPro" id="IPR002885">
    <property type="entry name" value="PPR_rpt"/>
</dbReference>
<evidence type="ECO:0000256" key="1">
    <source>
        <dbReference type="ARBA" id="ARBA00022737"/>
    </source>
</evidence>
<evidence type="ECO:0000313" key="7">
    <source>
        <dbReference type="RefSeq" id="XP_024932520.2"/>
    </source>
</evidence>
<feature type="repeat" description="PPR" evidence="2">
    <location>
        <begin position="170"/>
        <end position="204"/>
    </location>
</feature>
<dbReference type="SUPFAM" id="SSF48452">
    <property type="entry name" value="TPR-like"/>
    <property type="match status" value="1"/>
</dbReference>
<dbReference type="Pfam" id="PF13041">
    <property type="entry name" value="PPR_2"/>
    <property type="match status" value="3"/>
</dbReference>
<keyword evidence="3" id="KW-1185">Reference proteome</keyword>
<evidence type="ECO:0000313" key="8">
    <source>
        <dbReference type="RefSeq" id="XP_060673631.1"/>
    </source>
</evidence>
<dbReference type="RefSeq" id="XP_024932518.2">
    <property type="nucleotide sequence ID" value="XM_025076750.3"/>
</dbReference>
<accession>A0A6P6GEE5</accession>
<dbReference type="RefSeq" id="XP_024932520.2">
    <property type="nucleotide sequence ID" value="XM_025076752.3"/>
</dbReference>
<organism evidence="3 6">
    <name type="scientific">Ziziphus jujuba</name>
    <name type="common">Chinese jujube</name>
    <name type="synonym">Ziziphus sativa</name>
    <dbReference type="NCBI Taxonomy" id="326968"/>
    <lineage>
        <taxon>Eukaryota</taxon>
        <taxon>Viridiplantae</taxon>
        <taxon>Streptophyta</taxon>
        <taxon>Embryophyta</taxon>
        <taxon>Tracheophyta</taxon>
        <taxon>Spermatophyta</taxon>
        <taxon>Magnoliopsida</taxon>
        <taxon>eudicotyledons</taxon>
        <taxon>Gunneridae</taxon>
        <taxon>Pentapetalae</taxon>
        <taxon>rosids</taxon>
        <taxon>fabids</taxon>
        <taxon>Rosales</taxon>
        <taxon>Rhamnaceae</taxon>
        <taxon>Paliureae</taxon>
        <taxon>Ziziphus</taxon>
    </lineage>
</organism>
<dbReference type="PANTHER" id="PTHR47926">
    <property type="entry name" value="PENTATRICOPEPTIDE REPEAT-CONTAINING PROTEIN"/>
    <property type="match status" value="1"/>
</dbReference>
<dbReference type="GeneID" id="107423760"/>
<keyword evidence="1" id="KW-0677">Repeat</keyword>
<protein>
    <submittedName>
        <fullName evidence="4 5">Pentatricopeptide repeat-containing protein At1g08070, chloroplastic-like</fullName>
    </submittedName>
</protein>
<dbReference type="InterPro" id="IPR046848">
    <property type="entry name" value="E_motif"/>
</dbReference>
<evidence type="ECO:0000256" key="2">
    <source>
        <dbReference type="PROSITE-ProRule" id="PRU00708"/>
    </source>
</evidence>
<dbReference type="PROSITE" id="PS51375">
    <property type="entry name" value="PPR"/>
    <property type="match status" value="4"/>
</dbReference>
<dbReference type="KEGG" id="zju:107423760"/>
<dbReference type="Pfam" id="PF01535">
    <property type="entry name" value="PPR"/>
    <property type="match status" value="3"/>
</dbReference>
<evidence type="ECO:0000313" key="9">
    <source>
        <dbReference type="RefSeq" id="XP_060673632.1"/>
    </source>
</evidence>
<evidence type="ECO:0000313" key="6">
    <source>
        <dbReference type="RefSeq" id="XP_024932519.2"/>
    </source>
</evidence>
<dbReference type="GO" id="GO:0003729">
    <property type="term" value="F:mRNA binding"/>
    <property type="evidence" value="ECO:0007669"/>
    <property type="project" value="UniProtKB-ARBA"/>
</dbReference>
<evidence type="ECO:0000313" key="4">
    <source>
        <dbReference type="RefSeq" id="XP_024932517.2"/>
    </source>
</evidence>
<dbReference type="InterPro" id="IPR011990">
    <property type="entry name" value="TPR-like_helical_dom_sf"/>
</dbReference>
<feature type="repeat" description="PPR" evidence="2">
    <location>
        <begin position="273"/>
        <end position="307"/>
    </location>
</feature>